<dbReference type="Pfam" id="PF04773">
    <property type="entry name" value="FecR"/>
    <property type="match status" value="1"/>
</dbReference>
<evidence type="ECO:0000259" key="3">
    <source>
        <dbReference type="Pfam" id="PF16220"/>
    </source>
</evidence>
<protein>
    <submittedName>
        <fullName evidence="4">FecR domain-containing protein</fullName>
    </submittedName>
</protein>
<keyword evidence="1" id="KW-0472">Membrane</keyword>
<sequence>MNDLPQSQHSGDIDAEAAAWLIRLSEAADADDATSAWLTWYEADPEHRRAFDAMVELWDVSGGLEGIGAAHRDAPTASDTGTVVRLRARRRFLPLPSWALGGIAASLVLASVSGVILWRGAVPLSETQVAGRIQTETGKVRQAMLADGSEIELGGRSAVAVRYSQDRRLVVAENGEAFFRVAKNPDRPFVVDAGPLQITAIGTAFSVQREGSSVSVVVSEGVVEVRAQGEAGGAGAGPAMFRIAAGERATYDRGRLTRSVETRVADLVTPWHDGRLEFRDEPLRLVVARINRYSRTRIEIGDRSIEELRVTSTVYDDRIPDWLEGIAQVLPVKVERRGADTVALVPATAAARPLP</sequence>
<dbReference type="Pfam" id="PF16220">
    <property type="entry name" value="DUF4880"/>
    <property type="match status" value="1"/>
</dbReference>
<evidence type="ECO:0000259" key="2">
    <source>
        <dbReference type="Pfam" id="PF04773"/>
    </source>
</evidence>
<feature type="domain" description="FecR N-terminal" evidence="3">
    <location>
        <begin position="16"/>
        <end position="56"/>
    </location>
</feature>
<keyword evidence="1" id="KW-0812">Transmembrane</keyword>
<dbReference type="PANTHER" id="PTHR30273:SF2">
    <property type="entry name" value="PROTEIN FECR"/>
    <property type="match status" value="1"/>
</dbReference>
<feature type="domain" description="FecR protein" evidence="2">
    <location>
        <begin position="132"/>
        <end position="224"/>
    </location>
</feature>
<gene>
    <name evidence="4" type="ORF">K7G82_13140</name>
</gene>
<dbReference type="RefSeq" id="WP_222990361.1">
    <property type="nucleotide sequence ID" value="NZ_JAINVV010000005.1"/>
</dbReference>
<dbReference type="InterPro" id="IPR012373">
    <property type="entry name" value="Ferrdict_sens_TM"/>
</dbReference>
<evidence type="ECO:0000256" key="1">
    <source>
        <dbReference type="SAM" id="Phobius"/>
    </source>
</evidence>
<evidence type="ECO:0000313" key="5">
    <source>
        <dbReference type="Proteomes" id="UP000706039"/>
    </source>
</evidence>
<name>A0ABS7PTD8_9SPHN</name>
<dbReference type="PANTHER" id="PTHR30273">
    <property type="entry name" value="PERIPLASMIC SIGNAL SENSOR AND SIGMA FACTOR ACTIVATOR FECR-RELATED"/>
    <property type="match status" value="1"/>
</dbReference>
<dbReference type="Proteomes" id="UP000706039">
    <property type="component" value="Unassembled WGS sequence"/>
</dbReference>
<feature type="transmembrane region" description="Helical" evidence="1">
    <location>
        <begin position="95"/>
        <end position="118"/>
    </location>
</feature>
<accession>A0ABS7PTD8</accession>
<dbReference type="Gene3D" id="3.55.50.30">
    <property type="match status" value="1"/>
</dbReference>
<keyword evidence="5" id="KW-1185">Reference proteome</keyword>
<dbReference type="Gene3D" id="2.60.120.1440">
    <property type="match status" value="1"/>
</dbReference>
<reference evidence="4 5" key="1">
    <citation type="submission" date="2021-08" db="EMBL/GenBank/DDBJ databases">
        <authorList>
            <person name="Tuo L."/>
        </authorList>
    </citation>
    <scope>NUCLEOTIDE SEQUENCE [LARGE SCALE GENOMIC DNA]</scope>
    <source>
        <strain evidence="4 5">JCM 31229</strain>
    </source>
</reference>
<proteinExistence type="predicted"/>
<dbReference type="InterPro" id="IPR032623">
    <property type="entry name" value="FecR_N"/>
</dbReference>
<keyword evidence="1" id="KW-1133">Transmembrane helix</keyword>
<evidence type="ECO:0000313" key="4">
    <source>
        <dbReference type="EMBL" id="MBY8823244.1"/>
    </source>
</evidence>
<dbReference type="EMBL" id="JAINVV010000005">
    <property type="protein sequence ID" value="MBY8823244.1"/>
    <property type="molecule type" value="Genomic_DNA"/>
</dbReference>
<comment type="caution">
    <text evidence="4">The sequence shown here is derived from an EMBL/GenBank/DDBJ whole genome shotgun (WGS) entry which is preliminary data.</text>
</comment>
<dbReference type="PIRSF" id="PIRSF018266">
    <property type="entry name" value="FecR"/>
    <property type="match status" value="1"/>
</dbReference>
<organism evidence="4 5">
    <name type="scientific">Sphingomonas colocasiae</name>
    <dbReference type="NCBI Taxonomy" id="1848973"/>
    <lineage>
        <taxon>Bacteria</taxon>
        <taxon>Pseudomonadati</taxon>
        <taxon>Pseudomonadota</taxon>
        <taxon>Alphaproteobacteria</taxon>
        <taxon>Sphingomonadales</taxon>
        <taxon>Sphingomonadaceae</taxon>
        <taxon>Sphingomonas</taxon>
    </lineage>
</organism>
<dbReference type="InterPro" id="IPR006860">
    <property type="entry name" value="FecR"/>
</dbReference>